<sequence length="140" mass="15665">MRFCQGCYQFSAPHCFRGSCPTHKNDVCDICWDKIASNRLSQQGHAPKVYCTQCGNHINEIELEKRLSSKYLLEYIGAKYEMAVARIRGQGVACEHADGDSNGESKDKFVLVKESDFSTEEVCNGEARKKWTAGQACAVM</sequence>
<evidence type="ECO:0000313" key="2">
    <source>
        <dbReference type="Proteomes" id="UP001302367"/>
    </source>
</evidence>
<evidence type="ECO:0000313" key="1">
    <source>
        <dbReference type="EMBL" id="WPA99239.1"/>
    </source>
</evidence>
<dbReference type="RefSeq" id="XP_065458526.1">
    <property type="nucleotide sequence ID" value="XM_065602454.1"/>
</dbReference>
<name>A0ABZ0NIE4_CERBT</name>
<proteinExistence type="predicted"/>
<accession>A0ABZ0NIE4</accession>
<dbReference type="EMBL" id="CP134185">
    <property type="protein sequence ID" value="WPA99239.1"/>
    <property type="molecule type" value="Genomic_DNA"/>
</dbReference>
<protein>
    <recommendedName>
        <fullName evidence="3">RING-type domain-containing protein</fullName>
    </recommendedName>
</protein>
<evidence type="ECO:0008006" key="3">
    <source>
        <dbReference type="Google" id="ProtNLM"/>
    </source>
</evidence>
<dbReference type="Proteomes" id="UP001302367">
    <property type="component" value="Chromosome 2"/>
</dbReference>
<dbReference type="GeneID" id="90644009"/>
<keyword evidence="2" id="KW-1185">Reference proteome</keyword>
<organism evidence="1 2">
    <name type="scientific">Cercospora beticola</name>
    <name type="common">Sugarbeet leaf spot fungus</name>
    <dbReference type="NCBI Taxonomy" id="122368"/>
    <lineage>
        <taxon>Eukaryota</taxon>
        <taxon>Fungi</taxon>
        <taxon>Dikarya</taxon>
        <taxon>Ascomycota</taxon>
        <taxon>Pezizomycotina</taxon>
        <taxon>Dothideomycetes</taxon>
        <taxon>Dothideomycetidae</taxon>
        <taxon>Mycosphaerellales</taxon>
        <taxon>Mycosphaerellaceae</taxon>
        <taxon>Cercospora</taxon>
    </lineage>
</organism>
<gene>
    <name evidence="1" type="ORF">RHO25_003855</name>
</gene>
<reference evidence="1 2" key="1">
    <citation type="submission" date="2023-09" db="EMBL/GenBank/DDBJ databases">
        <title>Complete-Gapless Cercospora beticola genome.</title>
        <authorList>
            <person name="Wyatt N.A."/>
            <person name="Spanner R.E."/>
            <person name="Bolton M.D."/>
        </authorList>
    </citation>
    <scope>NUCLEOTIDE SEQUENCE [LARGE SCALE GENOMIC DNA]</scope>
    <source>
        <strain evidence="1">Cb09-40</strain>
    </source>
</reference>